<dbReference type="AlphaFoldDB" id="A0AAV6QY61"/>
<evidence type="ECO:0000313" key="2">
    <source>
        <dbReference type="EMBL" id="KAG7497134.1"/>
    </source>
</evidence>
<sequence length="105" mass="11289">MFLEKDEVLGPCRVVELPRDSSEAAKPSTDSVCPAGEEGVYLVNAEELQDHTPETRLSCSDVDGAKTAKPLDSQNGGKSPPFSMSAVKWKAVVLCSRTNTTYSII</sequence>
<proteinExistence type="predicted"/>
<gene>
    <name evidence="2" type="ORF">JOB18_032334</name>
</gene>
<keyword evidence="3" id="KW-1185">Reference proteome</keyword>
<accession>A0AAV6QY61</accession>
<comment type="caution">
    <text evidence="2">The sequence shown here is derived from an EMBL/GenBank/DDBJ whole genome shotgun (WGS) entry which is preliminary data.</text>
</comment>
<evidence type="ECO:0000313" key="3">
    <source>
        <dbReference type="Proteomes" id="UP000693946"/>
    </source>
</evidence>
<dbReference type="Proteomes" id="UP000693946">
    <property type="component" value="Linkage Group LG3"/>
</dbReference>
<feature type="region of interest" description="Disordered" evidence="1">
    <location>
        <begin position="52"/>
        <end position="80"/>
    </location>
</feature>
<dbReference type="EMBL" id="JAGKHQ010000015">
    <property type="protein sequence ID" value="KAG7497134.1"/>
    <property type="molecule type" value="Genomic_DNA"/>
</dbReference>
<evidence type="ECO:0000256" key="1">
    <source>
        <dbReference type="SAM" id="MobiDB-lite"/>
    </source>
</evidence>
<name>A0AAV6QY61_SOLSE</name>
<protein>
    <submittedName>
        <fullName evidence="2">Uncharacterized protein</fullName>
    </submittedName>
</protein>
<reference evidence="2 3" key="1">
    <citation type="journal article" date="2021" name="Sci. Rep.">
        <title>Chromosome anchoring in Senegalese sole (Solea senegalensis) reveals sex-associated markers and genome rearrangements in flatfish.</title>
        <authorList>
            <person name="Guerrero-Cozar I."/>
            <person name="Gomez-Garrido J."/>
            <person name="Berbel C."/>
            <person name="Martinez-Blanch J.F."/>
            <person name="Alioto T."/>
            <person name="Claros M.G."/>
            <person name="Gagnaire P.A."/>
            <person name="Manchado M."/>
        </authorList>
    </citation>
    <scope>NUCLEOTIDE SEQUENCE [LARGE SCALE GENOMIC DNA]</scope>
    <source>
        <strain evidence="2">Sse05_10M</strain>
    </source>
</reference>
<organism evidence="2 3">
    <name type="scientific">Solea senegalensis</name>
    <name type="common">Senegalese sole</name>
    <dbReference type="NCBI Taxonomy" id="28829"/>
    <lineage>
        <taxon>Eukaryota</taxon>
        <taxon>Metazoa</taxon>
        <taxon>Chordata</taxon>
        <taxon>Craniata</taxon>
        <taxon>Vertebrata</taxon>
        <taxon>Euteleostomi</taxon>
        <taxon>Actinopterygii</taxon>
        <taxon>Neopterygii</taxon>
        <taxon>Teleostei</taxon>
        <taxon>Neoteleostei</taxon>
        <taxon>Acanthomorphata</taxon>
        <taxon>Carangaria</taxon>
        <taxon>Pleuronectiformes</taxon>
        <taxon>Pleuronectoidei</taxon>
        <taxon>Soleidae</taxon>
        <taxon>Solea</taxon>
    </lineage>
</organism>